<name>A0ABV2A8D5_9GAMM</name>
<keyword evidence="2" id="KW-1003">Cell membrane</keyword>
<evidence type="ECO:0000256" key="4">
    <source>
        <dbReference type="ARBA" id="ARBA00022989"/>
    </source>
</evidence>
<evidence type="ECO:0000256" key="2">
    <source>
        <dbReference type="ARBA" id="ARBA00022475"/>
    </source>
</evidence>
<evidence type="ECO:0000313" key="9">
    <source>
        <dbReference type="Proteomes" id="UP001465331"/>
    </source>
</evidence>
<evidence type="ECO:0000256" key="6">
    <source>
        <dbReference type="SAM" id="Phobius"/>
    </source>
</evidence>
<keyword evidence="5 6" id="KW-0472">Membrane</keyword>
<dbReference type="InterPro" id="IPR050545">
    <property type="entry name" value="Mycobact_MmpL"/>
</dbReference>
<dbReference type="InterPro" id="IPR001036">
    <property type="entry name" value="Acrflvin-R"/>
</dbReference>
<evidence type="ECO:0000256" key="1">
    <source>
        <dbReference type="ARBA" id="ARBA00004651"/>
    </source>
</evidence>
<feature type="transmembrane region" description="Helical" evidence="6">
    <location>
        <begin position="756"/>
        <end position="775"/>
    </location>
</feature>
<feature type="transmembrane region" description="Helical" evidence="6">
    <location>
        <begin position="25"/>
        <end position="43"/>
    </location>
</feature>
<evidence type="ECO:0000259" key="7">
    <source>
        <dbReference type="PROSITE" id="PS50156"/>
    </source>
</evidence>
<feature type="transmembrane region" description="Helical" evidence="6">
    <location>
        <begin position="237"/>
        <end position="257"/>
    </location>
</feature>
<sequence length="857" mass="94181">MAGKSFFSQEKILAVVEPIVYGKRVLMLVLLGVLTAIFAWFAAGTHVDAGFDKSIPLEHPYMKVLKQYEDDFGGANTILVALIQKDKSRDIYNEHFLSKLKQVTDEVFFLPGVDRSRVSSLFTPDVRYVEVVEGGFAGGNVIPAEYQPTEEMFALVRANVGKGGHVGRYVSRDQTGAMVFAELLEIDPVTGKKLDYREVAKQLEEKIRGAYQDDQVDIHIVGFAKVIGDVTDAANEVIMYFFVALGMTFVLLILYLGSFKLSVLPLVCSFIAVIWEFGLLTASGFGLDPFAILVPFLILSVSVSHGVQYTSSWVSELATGKNGFDASLETFRRLAIPGTTALITDLAGFLTILLIPIDIIREMALNASYGMIAIIVTNKILMPIWLTYMDVKDVEDFVKKQEAREAIFNPVFRAMTVVTKPVPAALIIMALAGLYGWSLWKSEDMIYGDAQSGVPELRPDSRYNKDSDAITANFTIGTDIIKVIAETDPESCIKYDVMEQIDRFGWHIQNDPGVASILSLPWAARTVNSAFSEGMPKFRVLPRNQYVMVQAITPIPTSSGLLNPDCSAMAVFVFTKDHKATTLDRITTKTKAFNKQNAEQWFELNPGVDPAYCEDKIAARRALGEDEVALKNLITSLKARDFSDAQVDEDARVIALREKVAQSEAKLKSFDKPCPVNFALASAQGGVMAASNEVVKAKDKPIVYYVYAVIIVFLWLSFRNAAGVFSILAPLYVVSSLILALMAIKGIGMKVATLPVAALAVGIGVDYGIYIYSTIEEFVKKGKSLADAYYETLRMTGKPVIFTGLVLSGSVATWLMSGLQFQADMGLLLTFAFFANMIGAIFVCPAICRFLMKLPNG</sequence>
<feature type="transmembrane region" description="Helical" evidence="6">
    <location>
        <begin position="334"/>
        <end position="355"/>
    </location>
</feature>
<dbReference type="Gene3D" id="1.20.1640.10">
    <property type="entry name" value="Multidrug efflux transporter AcrB transmembrane domain"/>
    <property type="match status" value="2"/>
</dbReference>
<protein>
    <submittedName>
        <fullName evidence="8">Efflux RND transporter permease subunit</fullName>
    </submittedName>
</protein>
<feature type="transmembrane region" description="Helical" evidence="6">
    <location>
        <begin position="702"/>
        <end position="718"/>
    </location>
</feature>
<proteinExistence type="predicted"/>
<dbReference type="PANTHER" id="PTHR33406">
    <property type="entry name" value="MEMBRANE PROTEIN MJ1562-RELATED"/>
    <property type="match status" value="1"/>
</dbReference>
<keyword evidence="9" id="KW-1185">Reference proteome</keyword>
<feature type="transmembrane region" description="Helical" evidence="6">
    <location>
        <begin position="367"/>
        <end position="388"/>
    </location>
</feature>
<dbReference type="PRINTS" id="PR00702">
    <property type="entry name" value="ACRIFLAVINRP"/>
</dbReference>
<dbReference type="Pfam" id="PF03176">
    <property type="entry name" value="MMPL"/>
    <property type="match status" value="1"/>
</dbReference>
<evidence type="ECO:0000256" key="5">
    <source>
        <dbReference type="ARBA" id="ARBA00023136"/>
    </source>
</evidence>
<feature type="transmembrane region" description="Helical" evidence="6">
    <location>
        <begin position="724"/>
        <end position="744"/>
    </location>
</feature>
<reference evidence="8 9" key="1">
    <citation type="submission" date="2024-06" db="EMBL/GenBank/DDBJ databases">
        <authorList>
            <person name="Li Z."/>
            <person name="Jiang Y."/>
        </authorList>
    </citation>
    <scope>NUCLEOTIDE SEQUENCE [LARGE SCALE GENOMIC DNA]</scope>
    <source>
        <strain evidence="8 9">HSW-8</strain>
    </source>
</reference>
<dbReference type="RefSeq" id="WP_352887370.1">
    <property type="nucleotide sequence ID" value="NZ_JBEPIJ010000002.1"/>
</dbReference>
<keyword evidence="3 6" id="KW-0812">Transmembrane</keyword>
<dbReference type="InterPro" id="IPR000731">
    <property type="entry name" value="SSD"/>
</dbReference>
<dbReference type="InterPro" id="IPR004869">
    <property type="entry name" value="MMPL_dom"/>
</dbReference>
<dbReference type="EMBL" id="JBEPIJ010000002">
    <property type="protein sequence ID" value="MES0873025.1"/>
    <property type="molecule type" value="Genomic_DNA"/>
</dbReference>
<feature type="transmembrane region" description="Helical" evidence="6">
    <location>
        <begin position="827"/>
        <end position="852"/>
    </location>
</feature>
<accession>A0ABV2A8D5</accession>
<feature type="transmembrane region" description="Helical" evidence="6">
    <location>
        <begin position="422"/>
        <end position="440"/>
    </location>
</feature>
<feature type="transmembrane region" description="Helical" evidence="6">
    <location>
        <begin position="795"/>
        <end position="815"/>
    </location>
</feature>
<dbReference type="Proteomes" id="UP001465331">
    <property type="component" value="Unassembled WGS sequence"/>
</dbReference>
<keyword evidence="4 6" id="KW-1133">Transmembrane helix</keyword>
<evidence type="ECO:0000256" key="3">
    <source>
        <dbReference type="ARBA" id="ARBA00022692"/>
    </source>
</evidence>
<comment type="caution">
    <text evidence="8">The sequence shown here is derived from an EMBL/GenBank/DDBJ whole genome shotgun (WGS) entry which is preliminary data.</text>
</comment>
<dbReference type="PROSITE" id="PS50156">
    <property type="entry name" value="SSD"/>
    <property type="match status" value="1"/>
</dbReference>
<organism evidence="8 9">
    <name type="scientific">Sinimarinibacterium thermocellulolyticum</name>
    <dbReference type="NCBI Taxonomy" id="3170016"/>
    <lineage>
        <taxon>Bacteria</taxon>
        <taxon>Pseudomonadati</taxon>
        <taxon>Pseudomonadota</taxon>
        <taxon>Gammaproteobacteria</taxon>
        <taxon>Nevskiales</taxon>
        <taxon>Nevskiaceae</taxon>
        <taxon>Sinimarinibacterium</taxon>
    </lineage>
</organism>
<feature type="domain" description="SSD" evidence="7">
    <location>
        <begin position="261"/>
        <end position="391"/>
    </location>
</feature>
<feature type="transmembrane region" description="Helical" evidence="6">
    <location>
        <begin position="290"/>
        <end position="314"/>
    </location>
</feature>
<dbReference type="SUPFAM" id="SSF82866">
    <property type="entry name" value="Multidrug efflux transporter AcrB transmembrane domain"/>
    <property type="match status" value="2"/>
</dbReference>
<evidence type="ECO:0000313" key="8">
    <source>
        <dbReference type="EMBL" id="MES0873025.1"/>
    </source>
</evidence>
<feature type="transmembrane region" description="Helical" evidence="6">
    <location>
        <begin position="263"/>
        <end position="283"/>
    </location>
</feature>
<comment type="subcellular location">
    <subcellularLocation>
        <location evidence="1">Cell membrane</location>
        <topology evidence="1">Multi-pass membrane protein</topology>
    </subcellularLocation>
</comment>
<gene>
    <name evidence="8" type="ORF">ABSH63_03215</name>
</gene>
<dbReference type="PANTHER" id="PTHR33406:SF10">
    <property type="entry name" value="SSD DOMAIN-CONTAINING PROTEIN"/>
    <property type="match status" value="1"/>
</dbReference>